<dbReference type="InterPro" id="IPR002528">
    <property type="entry name" value="MATE_fam"/>
</dbReference>
<comment type="similarity">
    <text evidence="1">Belongs to the multi antimicrobial extrusion (MATE) (TC 2.A.66.1) family.</text>
</comment>
<evidence type="ECO:0000256" key="2">
    <source>
        <dbReference type="SAM" id="Phobius"/>
    </source>
</evidence>
<evidence type="ECO:0000313" key="4">
    <source>
        <dbReference type="Proteomes" id="UP000015453"/>
    </source>
</evidence>
<protein>
    <recommendedName>
        <fullName evidence="5">Protein DETOXIFICATION</fullName>
    </recommendedName>
</protein>
<dbReference type="Pfam" id="PF01554">
    <property type="entry name" value="MatE"/>
    <property type="match status" value="1"/>
</dbReference>
<keyword evidence="2" id="KW-0472">Membrane</keyword>
<feature type="transmembrane region" description="Helical" evidence="2">
    <location>
        <begin position="137"/>
        <end position="157"/>
    </location>
</feature>
<keyword evidence="2" id="KW-0812">Transmembrane</keyword>
<keyword evidence="4" id="KW-1185">Reference proteome</keyword>
<keyword evidence="2" id="KW-1133">Transmembrane helix</keyword>
<proteinExistence type="inferred from homology"/>
<sequence length="186" mass="19658">TILQWVISVSVGFNAAVSVRVSNELGAGHPKSAAFSVVVATGLSFALSAIVALFIIAFQNQISYAFTDGKAVSDAVAVLAPLLAGSVLLNGIQPVLSGVAVGCGWQALVAYVNIGCYYVIGIPLGFLLGFTFSLGAWGIWGGMLGGTLIQTIVLIWLTARTNWLKEVDNARTRISKWNNMIDHINF</sequence>
<feature type="non-terminal residue" evidence="3">
    <location>
        <position position="186"/>
    </location>
</feature>
<feature type="transmembrane region" description="Helical" evidence="2">
    <location>
        <begin position="108"/>
        <end position="131"/>
    </location>
</feature>
<evidence type="ECO:0008006" key="5">
    <source>
        <dbReference type="Google" id="ProtNLM"/>
    </source>
</evidence>
<reference evidence="3 4" key="1">
    <citation type="journal article" date="2013" name="BMC Genomics">
        <title>The miniature genome of a carnivorous plant Genlisea aurea contains a low number of genes and short non-coding sequences.</title>
        <authorList>
            <person name="Leushkin E.V."/>
            <person name="Sutormin R.A."/>
            <person name="Nabieva E.R."/>
            <person name="Penin A.A."/>
            <person name="Kondrashov A.S."/>
            <person name="Logacheva M.D."/>
        </authorList>
    </citation>
    <scope>NUCLEOTIDE SEQUENCE [LARGE SCALE GENOMIC DNA]</scope>
</reference>
<organism evidence="3 4">
    <name type="scientific">Genlisea aurea</name>
    <dbReference type="NCBI Taxonomy" id="192259"/>
    <lineage>
        <taxon>Eukaryota</taxon>
        <taxon>Viridiplantae</taxon>
        <taxon>Streptophyta</taxon>
        <taxon>Embryophyta</taxon>
        <taxon>Tracheophyta</taxon>
        <taxon>Spermatophyta</taxon>
        <taxon>Magnoliopsida</taxon>
        <taxon>eudicotyledons</taxon>
        <taxon>Gunneridae</taxon>
        <taxon>Pentapetalae</taxon>
        <taxon>asterids</taxon>
        <taxon>lamiids</taxon>
        <taxon>Lamiales</taxon>
        <taxon>Lentibulariaceae</taxon>
        <taxon>Genlisea</taxon>
    </lineage>
</organism>
<name>S8D8R7_9LAMI</name>
<dbReference type="OrthoDB" id="908989at2759"/>
<dbReference type="AlphaFoldDB" id="S8D8R7"/>
<accession>S8D8R7</accession>
<evidence type="ECO:0000313" key="3">
    <source>
        <dbReference type="EMBL" id="EPS59093.1"/>
    </source>
</evidence>
<feature type="transmembrane region" description="Helical" evidence="2">
    <location>
        <begin position="33"/>
        <end position="58"/>
    </location>
</feature>
<dbReference type="GO" id="GO:0042910">
    <property type="term" value="F:xenobiotic transmembrane transporter activity"/>
    <property type="evidence" value="ECO:0007669"/>
    <property type="project" value="InterPro"/>
</dbReference>
<dbReference type="EMBL" id="AUSU01008640">
    <property type="protein sequence ID" value="EPS59093.1"/>
    <property type="molecule type" value="Genomic_DNA"/>
</dbReference>
<dbReference type="PANTHER" id="PTHR11206">
    <property type="entry name" value="MULTIDRUG RESISTANCE PROTEIN"/>
    <property type="match status" value="1"/>
</dbReference>
<dbReference type="GO" id="GO:0016020">
    <property type="term" value="C:membrane"/>
    <property type="evidence" value="ECO:0007669"/>
    <property type="project" value="InterPro"/>
</dbReference>
<comment type="caution">
    <text evidence="3">The sequence shown here is derived from an EMBL/GenBank/DDBJ whole genome shotgun (WGS) entry which is preliminary data.</text>
</comment>
<evidence type="ECO:0000256" key="1">
    <source>
        <dbReference type="ARBA" id="ARBA00010199"/>
    </source>
</evidence>
<feature type="transmembrane region" description="Helical" evidence="2">
    <location>
        <begin position="78"/>
        <end position="101"/>
    </location>
</feature>
<dbReference type="Proteomes" id="UP000015453">
    <property type="component" value="Unassembled WGS sequence"/>
</dbReference>
<gene>
    <name evidence="3" type="ORF">M569_15717</name>
</gene>
<dbReference type="GO" id="GO:0015297">
    <property type="term" value="F:antiporter activity"/>
    <property type="evidence" value="ECO:0007669"/>
    <property type="project" value="InterPro"/>
</dbReference>
<feature type="non-terminal residue" evidence="3">
    <location>
        <position position="1"/>
    </location>
</feature>